<sequence>MLEVQGGNPNFPADLNISPSAVSTSALHNFEDAFGQGAQELAILQYGIAGKVWEASYAMINYIHPPPHLQFDPKIFDWSLGAERSGYTILELGSGSGFVASTIARSLDRGCDYLIATDLPEVIPLLKTNIVVGAPGLEKDPAFVTVAPLPWGSHEDATSLAERALGGHPRMSKLTHIVCSDLVYFPELLAPLLRSLLHVTSPPFAFASPSEGKAPIICISYKVRSLSKETPFWQAFGLWFEFWPVLVQDTSKADFDWAIYGSDFEDPTYLFLARRRPGSPEWKIPQLDDDLLGGVGAQGTDARKSDDTFETLLFMTLS</sequence>
<dbReference type="Pfam" id="PF10294">
    <property type="entry name" value="Methyltransf_16"/>
    <property type="match status" value="1"/>
</dbReference>
<evidence type="ECO:0000313" key="2">
    <source>
        <dbReference type="Proteomes" id="UP000567179"/>
    </source>
</evidence>
<dbReference type="InterPro" id="IPR019410">
    <property type="entry name" value="Methyltransf_16"/>
</dbReference>
<protein>
    <recommendedName>
        <fullName evidence="3">Methyltransferase-domain-containing protein</fullName>
    </recommendedName>
</protein>
<dbReference type="Proteomes" id="UP000567179">
    <property type="component" value="Unassembled WGS sequence"/>
</dbReference>
<dbReference type="Gene3D" id="3.40.50.150">
    <property type="entry name" value="Vaccinia Virus protein VP39"/>
    <property type="match status" value="1"/>
</dbReference>
<dbReference type="AlphaFoldDB" id="A0A8H5F7U5"/>
<name>A0A8H5F7U5_9AGAR</name>
<evidence type="ECO:0000313" key="1">
    <source>
        <dbReference type="EMBL" id="KAF5326924.1"/>
    </source>
</evidence>
<dbReference type="EMBL" id="JAACJJ010000014">
    <property type="protein sequence ID" value="KAF5326924.1"/>
    <property type="molecule type" value="Genomic_DNA"/>
</dbReference>
<organism evidence="1 2">
    <name type="scientific">Psilocybe cf. subviscida</name>
    <dbReference type="NCBI Taxonomy" id="2480587"/>
    <lineage>
        <taxon>Eukaryota</taxon>
        <taxon>Fungi</taxon>
        <taxon>Dikarya</taxon>
        <taxon>Basidiomycota</taxon>
        <taxon>Agaricomycotina</taxon>
        <taxon>Agaricomycetes</taxon>
        <taxon>Agaricomycetidae</taxon>
        <taxon>Agaricales</taxon>
        <taxon>Agaricineae</taxon>
        <taxon>Strophariaceae</taxon>
        <taxon>Psilocybe</taxon>
    </lineage>
</organism>
<gene>
    <name evidence="1" type="ORF">D9619_004160</name>
</gene>
<reference evidence="1 2" key="1">
    <citation type="journal article" date="2020" name="ISME J.">
        <title>Uncovering the hidden diversity of litter-decomposition mechanisms in mushroom-forming fungi.</title>
        <authorList>
            <person name="Floudas D."/>
            <person name="Bentzer J."/>
            <person name="Ahren D."/>
            <person name="Johansson T."/>
            <person name="Persson P."/>
            <person name="Tunlid A."/>
        </authorList>
    </citation>
    <scope>NUCLEOTIDE SEQUENCE [LARGE SCALE GENOMIC DNA]</scope>
    <source>
        <strain evidence="1 2">CBS 101986</strain>
    </source>
</reference>
<dbReference type="PANTHER" id="PTHR14614:SF161">
    <property type="match status" value="1"/>
</dbReference>
<dbReference type="GO" id="GO:0032991">
    <property type="term" value="C:protein-containing complex"/>
    <property type="evidence" value="ECO:0007669"/>
    <property type="project" value="TreeGrafter"/>
</dbReference>
<accession>A0A8H5F7U5</accession>
<dbReference type="GO" id="GO:0008757">
    <property type="term" value="F:S-adenosylmethionine-dependent methyltransferase activity"/>
    <property type="evidence" value="ECO:0007669"/>
    <property type="project" value="UniProtKB-ARBA"/>
</dbReference>
<dbReference type="PANTHER" id="PTHR14614">
    <property type="entry name" value="HEPATOCELLULAR CARCINOMA-ASSOCIATED ANTIGEN"/>
    <property type="match status" value="1"/>
</dbReference>
<comment type="caution">
    <text evidence="1">The sequence shown here is derived from an EMBL/GenBank/DDBJ whole genome shotgun (WGS) entry which is preliminary data.</text>
</comment>
<proteinExistence type="predicted"/>
<dbReference type="InterPro" id="IPR029063">
    <property type="entry name" value="SAM-dependent_MTases_sf"/>
</dbReference>
<evidence type="ECO:0008006" key="3">
    <source>
        <dbReference type="Google" id="ProtNLM"/>
    </source>
</evidence>
<keyword evidence="2" id="KW-1185">Reference proteome</keyword>
<dbReference type="SUPFAM" id="SSF53335">
    <property type="entry name" value="S-adenosyl-L-methionine-dependent methyltransferases"/>
    <property type="match status" value="1"/>
</dbReference>
<dbReference type="GO" id="GO:0005829">
    <property type="term" value="C:cytosol"/>
    <property type="evidence" value="ECO:0007669"/>
    <property type="project" value="TreeGrafter"/>
</dbReference>